<evidence type="ECO:0000313" key="5">
    <source>
        <dbReference type="Proteomes" id="UP000253034"/>
    </source>
</evidence>
<dbReference type="OrthoDB" id="2636783at2"/>
<dbReference type="EMBL" id="QPJT01000007">
    <property type="protein sequence ID" value="RCX17548.1"/>
    <property type="molecule type" value="Genomic_DNA"/>
</dbReference>
<evidence type="ECO:0000259" key="3">
    <source>
        <dbReference type="Pfam" id="PF12010"/>
    </source>
</evidence>
<feature type="chain" id="PRO_5039339887" evidence="2">
    <location>
        <begin position="23"/>
        <end position="510"/>
    </location>
</feature>
<dbReference type="SUPFAM" id="SSF53850">
    <property type="entry name" value="Periplasmic binding protein-like II"/>
    <property type="match status" value="1"/>
</dbReference>
<protein>
    <submittedName>
        <fullName evidence="4">Carbohydrate ABC transporter substrate-binding protein (CUT1 family)</fullName>
    </submittedName>
</protein>
<feature type="signal peptide" evidence="2">
    <location>
        <begin position="1"/>
        <end position="22"/>
    </location>
</feature>
<evidence type="ECO:0000313" key="4">
    <source>
        <dbReference type="EMBL" id="RCX17548.1"/>
    </source>
</evidence>
<sequence>MFKMKRYLCLAVVLVFALSVMLSGCGGSKPTDAEKTSDAEVSTTGGDEESSVPKDTVEIKFYSVADTQPDMQKINDAATEYLKDKLNVKIIAENFGWGDTYTPKINPMLAAGEAIDVVFTSNWAANYRQNAVAGYFYELNGLLEKYPKIKEIVGADFLNGSAINGKNYAVPTNKEKVHNWGYLLKKDLVDKYKIDAANIKKMEDLEPYYEQIKANEPGITPLLTVQMDATWHLLDWDNISDDDIPGALYNDNRDTKIFNQFEAPESIAMYKKMREYYKKGYVHPDAATQDNVNEEMRSGKYFSVVQPLKPGKAEEMFTSTKIEWVQVDITPPIMSNRETIGALLAIPAKSKNPERAFQFIEMLYTDKFLKNLFVYGIENEHYTKVSDNVVKLTDNQGYMAGNGWRFGDQFKDYLLDNEDPEKWVKFEEYNNKGTALTSLGFAFDSSNVDNQASACKNVIQTYYKQLFCGAVDTDATVAKMSSELKAAGADELIAEMQKQYDAWLTETGKK</sequence>
<accession>A0A369BAC5</accession>
<dbReference type="RefSeq" id="WP_114297265.1">
    <property type="nucleotide sequence ID" value="NZ_QPJT01000007.1"/>
</dbReference>
<organism evidence="4 5">
    <name type="scientific">Anaerobacterium chartisolvens</name>
    <dbReference type="NCBI Taxonomy" id="1297424"/>
    <lineage>
        <taxon>Bacteria</taxon>
        <taxon>Bacillati</taxon>
        <taxon>Bacillota</taxon>
        <taxon>Clostridia</taxon>
        <taxon>Eubacteriales</taxon>
        <taxon>Oscillospiraceae</taxon>
        <taxon>Anaerobacterium</taxon>
    </lineage>
</organism>
<dbReference type="AlphaFoldDB" id="A0A369BAC5"/>
<dbReference type="PROSITE" id="PS51257">
    <property type="entry name" value="PROKAR_LIPOPROTEIN"/>
    <property type="match status" value="1"/>
</dbReference>
<feature type="region of interest" description="Disordered" evidence="1">
    <location>
        <begin position="28"/>
        <end position="52"/>
    </location>
</feature>
<evidence type="ECO:0000256" key="2">
    <source>
        <dbReference type="SAM" id="SignalP"/>
    </source>
</evidence>
<dbReference type="PANTHER" id="PTHR43649">
    <property type="entry name" value="ARABINOSE-BINDING PROTEIN-RELATED"/>
    <property type="match status" value="1"/>
</dbReference>
<name>A0A369BAC5_9FIRM</name>
<dbReference type="Pfam" id="PF12010">
    <property type="entry name" value="DUF3502"/>
    <property type="match status" value="1"/>
</dbReference>
<dbReference type="Proteomes" id="UP000253034">
    <property type="component" value="Unassembled WGS sequence"/>
</dbReference>
<gene>
    <name evidence="4" type="ORF">DFR58_10794</name>
</gene>
<evidence type="ECO:0000256" key="1">
    <source>
        <dbReference type="SAM" id="MobiDB-lite"/>
    </source>
</evidence>
<dbReference type="InterPro" id="IPR022627">
    <property type="entry name" value="DUF3502"/>
</dbReference>
<feature type="domain" description="DUF3502" evidence="3">
    <location>
        <begin position="438"/>
        <end position="504"/>
    </location>
</feature>
<reference evidence="4 5" key="1">
    <citation type="submission" date="2018-07" db="EMBL/GenBank/DDBJ databases">
        <title>Genomic Encyclopedia of Type Strains, Phase IV (KMG-IV): sequencing the most valuable type-strain genomes for metagenomic binning, comparative biology and taxonomic classification.</title>
        <authorList>
            <person name="Goeker M."/>
        </authorList>
    </citation>
    <scope>NUCLEOTIDE SEQUENCE [LARGE SCALE GENOMIC DNA]</scope>
    <source>
        <strain evidence="4 5">DSM 27016</strain>
    </source>
</reference>
<proteinExistence type="predicted"/>
<keyword evidence="5" id="KW-1185">Reference proteome</keyword>
<dbReference type="Gene3D" id="3.40.190.10">
    <property type="entry name" value="Periplasmic binding protein-like II"/>
    <property type="match status" value="1"/>
</dbReference>
<dbReference type="InterPro" id="IPR050490">
    <property type="entry name" value="Bact_solute-bd_prot1"/>
</dbReference>
<dbReference type="PANTHER" id="PTHR43649:SF17">
    <property type="entry name" value="ABC TRANSPORTER SOLUTE BINDING PROTEIN-SUGAR TRANSPORT"/>
    <property type="match status" value="1"/>
</dbReference>
<dbReference type="InterPro" id="IPR006059">
    <property type="entry name" value="SBP"/>
</dbReference>
<keyword evidence="2" id="KW-0732">Signal</keyword>
<dbReference type="Pfam" id="PF01547">
    <property type="entry name" value="SBP_bac_1"/>
    <property type="match status" value="1"/>
</dbReference>
<comment type="caution">
    <text evidence="4">The sequence shown here is derived from an EMBL/GenBank/DDBJ whole genome shotgun (WGS) entry which is preliminary data.</text>
</comment>